<reference evidence="1 2" key="1">
    <citation type="submission" date="2015-04" db="EMBL/GenBank/DDBJ databases">
        <title>Whole genome shotgun sequence of Sphingomonas changbaiensis NBRC 104936.</title>
        <authorList>
            <person name="Katano-Makiyama Y."/>
            <person name="Hosoyama A."/>
            <person name="Hashimoto M."/>
            <person name="Noguchi M."/>
            <person name="Tsuchikane K."/>
            <person name="Ohji S."/>
            <person name="Yamazoe A."/>
            <person name="Ichikawa N."/>
            <person name="Kimura A."/>
            <person name="Fujita N."/>
        </authorList>
    </citation>
    <scope>NUCLEOTIDE SEQUENCE [LARGE SCALE GENOMIC DNA]</scope>
    <source>
        <strain evidence="1 2">NBRC 104936</strain>
    </source>
</reference>
<dbReference type="AlphaFoldDB" id="A0A0E9MM76"/>
<protein>
    <submittedName>
        <fullName evidence="1">Uncharacterized protein</fullName>
    </submittedName>
</protein>
<evidence type="ECO:0000313" key="2">
    <source>
        <dbReference type="Proteomes" id="UP000033202"/>
    </source>
</evidence>
<keyword evidence="2" id="KW-1185">Reference proteome</keyword>
<organism evidence="1 2">
    <name type="scientific">Sphingomonas changbaiensis NBRC 104936</name>
    <dbReference type="NCBI Taxonomy" id="1219043"/>
    <lineage>
        <taxon>Bacteria</taxon>
        <taxon>Pseudomonadati</taxon>
        <taxon>Pseudomonadota</taxon>
        <taxon>Alphaproteobacteria</taxon>
        <taxon>Sphingomonadales</taxon>
        <taxon>Sphingomonadaceae</taxon>
        <taxon>Sphingomonas</taxon>
    </lineage>
</organism>
<dbReference type="Proteomes" id="UP000033202">
    <property type="component" value="Unassembled WGS sequence"/>
</dbReference>
<accession>A0A0E9MM76</accession>
<proteinExistence type="predicted"/>
<dbReference type="EMBL" id="BBWU01000016">
    <property type="protein sequence ID" value="GAO38639.1"/>
    <property type="molecule type" value="Genomic_DNA"/>
</dbReference>
<gene>
    <name evidence="1" type="ORF">SCH01S_16_01580</name>
</gene>
<name>A0A0E9MM76_9SPHN</name>
<sequence length="106" mass="12031">MQTGWIRVRVYEFLNSYAEFEPGCAPLPFSADGKQAAAVYEALRSNLINKDKEHQLLRMRVEFSLKQYDARFSDGVEPGVSVQRILEVRPLSAPQGHTVGPRPIQR</sequence>
<comment type="caution">
    <text evidence="1">The sequence shown here is derived from an EMBL/GenBank/DDBJ whole genome shotgun (WGS) entry which is preliminary data.</text>
</comment>
<evidence type="ECO:0000313" key="1">
    <source>
        <dbReference type="EMBL" id="GAO38639.1"/>
    </source>
</evidence>